<dbReference type="Proteomes" id="UP000002033">
    <property type="component" value="Chromosome"/>
</dbReference>
<dbReference type="HOGENOM" id="CLU_129704_0_0_5"/>
<keyword evidence="3" id="KW-0812">Transmembrane</keyword>
<proteinExistence type="predicted"/>
<gene>
    <name evidence="4" type="ordered locus">Hden_0066</name>
</gene>
<dbReference type="AlphaFoldDB" id="D8JPK2"/>
<dbReference type="Pfam" id="PF11014">
    <property type="entry name" value="DUF2852"/>
    <property type="match status" value="1"/>
</dbReference>
<dbReference type="eggNOG" id="ENOG5031HJW">
    <property type="taxonomic scope" value="Bacteria"/>
</dbReference>
<dbReference type="InterPro" id="IPR021273">
    <property type="entry name" value="DUF2852"/>
</dbReference>
<feature type="transmembrane region" description="Helical" evidence="3">
    <location>
        <begin position="15"/>
        <end position="40"/>
    </location>
</feature>
<name>D8JPK2_HYPDA</name>
<evidence type="ECO:0000256" key="2">
    <source>
        <dbReference type="SAM" id="MobiDB-lite"/>
    </source>
</evidence>
<evidence type="ECO:0000313" key="4">
    <source>
        <dbReference type="EMBL" id="ADJ21893.1"/>
    </source>
</evidence>
<feature type="region of interest" description="Disordered" evidence="2">
    <location>
        <begin position="122"/>
        <end position="141"/>
    </location>
</feature>
<accession>D8JPK2</accession>
<organism evidence="4 5">
    <name type="scientific">Hyphomicrobium denitrificans (strain ATCC 51888 / DSM 1869 / NCIMB 11706 / TK 0415)</name>
    <dbReference type="NCBI Taxonomy" id="582899"/>
    <lineage>
        <taxon>Bacteria</taxon>
        <taxon>Pseudomonadati</taxon>
        <taxon>Pseudomonadota</taxon>
        <taxon>Alphaproteobacteria</taxon>
        <taxon>Hyphomicrobiales</taxon>
        <taxon>Hyphomicrobiaceae</taxon>
        <taxon>Hyphomicrobium</taxon>
    </lineage>
</organism>
<evidence type="ECO:0000256" key="3">
    <source>
        <dbReference type="SAM" id="Phobius"/>
    </source>
</evidence>
<keyword evidence="3" id="KW-1133">Transmembrane helix</keyword>
<keyword evidence="3" id="KW-0472">Membrane</keyword>
<evidence type="ECO:0000313" key="5">
    <source>
        <dbReference type="Proteomes" id="UP000002033"/>
    </source>
</evidence>
<keyword evidence="5" id="KW-1185">Reference proteome</keyword>
<dbReference type="KEGG" id="hdn:Hden_0066"/>
<keyword evidence="1" id="KW-0175">Coiled coil</keyword>
<sequence length="141" mass="16557">MAQVVQTLDDFGRPAWLVAMVLGFVLFWPIGLTILAYMLWSGRMNCGWHGGRGRWDNRFVERFGRAKDRVEGEMRNFARGAYSSGNKAFDDYRESTLKRLEEEEREFRSFLERLRQAKDKSEFDQFMSERRDRPAATEGSV</sequence>
<evidence type="ECO:0000256" key="1">
    <source>
        <dbReference type="SAM" id="Coils"/>
    </source>
</evidence>
<reference evidence="5" key="1">
    <citation type="journal article" date="2011" name="J. Bacteriol.">
        <title>Genome sequences of eight morphologically diverse alphaproteobacteria.</title>
        <authorList>
            <consortium name="US DOE Joint Genome Institute"/>
            <person name="Brown P.J."/>
            <person name="Kysela D.T."/>
            <person name="Buechlein A."/>
            <person name="Hemmerich C."/>
            <person name="Brun Y.V."/>
        </authorList>
    </citation>
    <scope>NUCLEOTIDE SEQUENCE [LARGE SCALE GENOMIC DNA]</scope>
    <source>
        <strain evidence="5">ATCC 51888 / DSM 1869 / NCIB 11706 / TK 0415</strain>
    </source>
</reference>
<dbReference type="STRING" id="582899.Hden_0066"/>
<dbReference type="EMBL" id="CP002083">
    <property type="protein sequence ID" value="ADJ21893.1"/>
    <property type="molecule type" value="Genomic_DNA"/>
</dbReference>
<evidence type="ECO:0008006" key="6">
    <source>
        <dbReference type="Google" id="ProtNLM"/>
    </source>
</evidence>
<dbReference type="OrthoDB" id="9806878at2"/>
<protein>
    <recommendedName>
        <fullName evidence="6">Transmembrane protein</fullName>
    </recommendedName>
</protein>
<dbReference type="RefSeq" id="WP_013214112.1">
    <property type="nucleotide sequence ID" value="NC_014313.1"/>
</dbReference>
<feature type="coiled-coil region" evidence="1">
    <location>
        <begin position="93"/>
        <end position="120"/>
    </location>
</feature>
<feature type="compositionally biased region" description="Basic and acidic residues" evidence="2">
    <location>
        <begin position="122"/>
        <end position="135"/>
    </location>
</feature>